<accession>A0A4T0WUG6</accession>
<dbReference type="Proteomes" id="UP000307173">
    <property type="component" value="Unassembled WGS sequence"/>
</dbReference>
<evidence type="ECO:0008006" key="3">
    <source>
        <dbReference type="Google" id="ProtNLM"/>
    </source>
</evidence>
<organism evidence="1 2">
    <name type="scientific">Pichia inconspicua</name>
    <dbReference type="NCBI Taxonomy" id="52247"/>
    <lineage>
        <taxon>Eukaryota</taxon>
        <taxon>Fungi</taxon>
        <taxon>Dikarya</taxon>
        <taxon>Ascomycota</taxon>
        <taxon>Saccharomycotina</taxon>
        <taxon>Pichiomycetes</taxon>
        <taxon>Pichiales</taxon>
        <taxon>Pichiaceae</taxon>
        <taxon>Pichia</taxon>
    </lineage>
</organism>
<comment type="caution">
    <text evidence="1">The sequence shown here is derived from an EMBL/GenBank/DDBJ whole genome shotgun (WGS) entry which is preliminary data.</text>
</comment>
<reference evidence="1 2" key="1">
    <citation type="journal article" date="2019" name="Front. Genet.">
        <title>Whole-Genome Sequencing of the Opportunistic Yeast Pathogen Candida inconspicua Uncovers Its Hybrid Origin.</title>
        <authorList>
            <person name="Mixao V."/>
            <person name="Hansen A.P."/>
            <person name="Saus E."/>
            <person name="Boekhout T."/>
            <person name="Lass-Florl C."/>
            <person name="Gabaldon T."/>
        </authorList>
    </citation>
    <scope>NUCLEOTIDE SEQUENCE [LARGE SCALE GENOMIC DNA]</scope>
    <source>
        <strain evidence="1 2">CBS 180</strain>
    </source>
</reference>
<dbReference type="AlphaFoldDB" id="A0A4T0WUG6"/>
<protein>
    <recommendedName>
        <fullName evidence="3">DUF4536 domain-containing protein</fullName>
    </recommendedName>
</protein>
<dbReference type="PANTHER" id="PTHR28048:SF1">
    <property type="entry name" value="ACR195WP"/>
    <property type="match status" value="1"/>
</dbReference>
<dbReference type="EMBL" id="SELW01000681">
    <property type="protein sequence ID" value="TID13155.1"/>
    <property type="molecule type" value="Genomic_DNA"/>
</dbReference>
<dbReference type="PANTHER" id="PTHR28048">
    <property type="entry name" value="ACR195WP"/>
    <property type="match status" value="1"/>
</dbReference>
<evidence type="ECO:0000313" key="1">
    <source>
        <dbReference type="EMBL" id="TID13155.1"/>
    </source>
</evidence>
<name>A0A4T0WUG6_9ASCO</name>
<dbReference type="OrthoDB" id="4083608at2759"/>
<dbReference type="InterPro" id="IPR053092">
    <property type="entry name" value="Mitochondrial_unc_protein"/>
</dbReference>
<proteinExistence type="predicted"/>
<evidence type="ECO:0000313" key="2">
    <source>
        <dbReference type="Proteomes" id="UP000307173"/>
    </source>
</evidence>
<gene>
    <name evidence="1" type="ORF">CANINC_005011</name>
</gene>
<sequence length="98" mass="10854">MLPSNILNVFNQNTESRVIGDDELCLECQLLGTLTSLVGGAYFISNLPFKGENPAKNPTWWKNSVKSAGVVLVGLGIYRGTEGWLWNTDVKYKSSIFK</sequence>
<keyword evidence="2" id="KW-1185">Reference proteome</keyword>